<name>D2BJI7_DEHMV</name>
<organism evidence="1 2">
    <name type="scientific">Dehalococcoides mccartyi (strain VS)</name>
    <dbReference type="NCBI Taxonomy" id="311424"/>
    <lineage>
        <taxon>Bacteria</taxon>
        <taxon>Bacillati</taxon>
        <taxon>Chloroflexota</taxon>
        <taxon>Dehalococcoidia</taxon>
        <taxon>Dehalococcoidales</taxon>
        <taxon>Dehalococcoidaceae</taxon>
        <taxon>Dehalococcoides</taxon>
    </lineage>
</organism>
<dbReference type="AlphaFoldDB" id="D2BJI7"/>
<evidence type="ECO:0000313" key="2">
    <source>
        <dbReference type="Proteomes" id="UP000002506"/>
    </source>
</evidence>
<sequence>MFSISKLTNCLILKTRPQKAVLLFGRFSLRIPGFCQNFLTPGFKGASPVSRGWSQGSSWWLP</sequence>
<reference evidence="1 2" key="1">
    <citation type="journal article" date="2009" name="PLoS Genet.">
        <title>Localized plasticity in the streamlined genomes of vinyl chloride respiring Dehalococcoides.</title>
        <authorList>
            <person name="McMurdie P.J."/>
            <person name="Behrens S.F."/>
            <person name="Muller J.A."/>
            <person name="Goke J."/>
            <person name="Ritalahti K.M."/>
            <person name="Wagner R."/>
            <person name="Goltsman E."/>
            <person name="Lapidus A."/>
            <person name="Holmes S."/>
            <person name="Loffler F.E."/>
            <person name="Spormann A.M."/>
        </authorList>
    </citation>
    <scope>NUCLEOTIDE SEQUENCE [LARGE SCALE GENOMIC DNA]</scope>
    <source>
        <strain evidence="1 2">VS</strain>
    </source>
</reference>
<gene>
    <name evidence="1" type="ordered locus">DhcVS_1388</name>
</gene>
<protein>
    <submittedName>
        <fullName evidence="1">Uncharacterized protein</fullName>
    </submittedName>
</protein>
<proteinExistence type="predicted"/>
<dbReference type="HOGENOM" id="CLU_2896616_0_0_0"/>
<dbReference type="KEGG" id="dev:DhcVS_1388"/>
<accession>D2BJI7</accession>
<evidence type="ECO:0000313" key="1">
    <source>
        <dbReference type="EMBL" id="ACZ62487.1"/>
    </source>
</evidence>
<dbReference type="EMBL" id="CP001827">
    <property type="protein sequence ID" value="ACZ62487.1"/>
    <property type="molecule type" value="Genomic_DNA"/>
</dbReference>
<dbReference type="Proteomes" id="UP000002506">
    <property type="component" value="Chromosome"/>
</dbReference>